<dbReference type="EMBL" id="JBHSEF010000026">
    <property type="protein sequence ID" value="MFC4356041.1"/>
    <property type="molecule type" value="Genomic_DNA"/>
</dbReference>
<reference evidence="2" key="1">
    <citation type="journal article" date="2019" name="Int. J. Syst. Evol. Microbiol.">
        <title>The Global Catalogue of Microorganisms (GCM) 10K type strain sequencing project: providing services to taxonomists for standard genome sequencing and annotation.</title>
        <authorList>
            <consortium name="The Broad Institute Genomics Platform"/>
            <consortium name="The Broad Institute Genome Sequencing Center for Infectious Disease"/>
            <person name="Wu L."/>
            <person name="Ma J."/>
        </authorList>
    </citation>
    <scope>NUCLEOTIDE SEQUENCE [LARGE SCALE GENOMIC DNA]</scope>
    <source>
        <strain evidence="2">CCUG 50353</strain>
    </source>
</reference>
<dbReference type="Proteomes" id="UP001595733">
    <property type="component" value="Unassembled WGS sequence"/>
</dbReference>
<keyword evidence="2" id="KW-1185">Reference proteome</keyword>
<proteinExistence type="predicted"/>
<accession>A0ABV8UZJ1</accession>
<dbReference type="RefSeq" id="WP_378142597.1">
    <property type="nucleotide sequence ID" value="NZ_JBHSEF010000026.1"/>
</dbReference>
<gene>
    <name evidence="1" type="ORF">ACFO0S_13350</name>
</gene>
<protein>
    <submittedName>
        <fullName evidence="1">Post-transcriptional regulator</fullName>
    </submittedName>
</protein>
<dbReference type="InterPro" id="IPR025716">
    <property type="entry name" value="Post-transcriptional_regulator"/>
</dbReference>
<comment type="caution">
    <text evidence="1">The sequence shown here is derived from an EMBL/GenBank/DDBJ whole genome shotgun (WGS) entry which is preliminary data.</text>
</comment>
<organism evidence="1 2">
    <name type="scientific">Chryseomicrobium palamuruense</name>
    <dbReference type="NCBI Taxonomy" id="682973"/>
    <lineage>
        <taxon>Bacteria</taxon>
        <taxon>Bacillati</taxon>
        <taxon>Bacillota</taxon>
        <taxon>Bacilli</taxon>
        <taxon>Bacillales</taxon>
        <taxon>Caryophanaceae</taxon>
        <taxon>Chryseomicrobium</taxon>
    </lineage>
</organism>
<evidence type="ECO:0000313" key="2">
    <source>
        <dbReference type="Proteomes" id="UP001595733"/>
    </source>
</evidence>
<dbReference type="Pfam" id="PF13797">
    <property type="entry name" value="Post_transc_reg"/>
    <property type="match status" value="1"/>
</dbReference>
<evidence type="ECO:0000313" key="1">
    <source>
        <dbReference type="EMBL" id="MFC4356041.1"/>
    </source>
</evidence>
<name>A0ABV8UZJ1_9BACL</name>
<sequence>MDKGEHEQRLFNDVQLVLESKIEEFEYYEFTKVTKEDLWAFAKRKFWKKKSFEELQLHQVIADLYAIAPSTYMSLIQVEQFKSENWFSELKKEDLEQLLNPK</sequence>